<evidence type="ECO:0000256" key="1">
    <source>
        <dbReference type="ARBA" id="ARBA00007637"/>
    </source>
</evidence>
<feature type="domain" description="NAD(P)-binding" evidence="3">
    <location>
        <begin position="20"/>
        <end position="323"/>
    </location>
</feature>
<organism evidence="4 5">
    <name type="scientific">Cylindrodendrum hubeiense</name>
    <dbReference type="NCBI Taxonomy" id="595255"/>
    <lineage>
        <taxon>Eukaryota</taxon>
        <taxon>Fungi</taxon>
        <taxon>Dikarya</taxon>
        <taxon>Ascomycota</taxon>
        <taxon>Pezizomycotina</taxon>
        <taxon>Sordariomycetes</taxon>
        <taxon>Hypocreomycetidae</taxon>
        <taxon>Hypocreales</taxon>
        <taxon>Nectriaceae</taxon>
        <taxon>Cylindrodendrum</taxon>
    </lineage>
</organism>
<evidence type="ECO:0000256" key="2">
    <source>
        <dbReference type="ARBA" id="ARBA00023027"/>
    </source>
</evidence>
<dbReference type="PANTHER" id="PTHR43574">
    <property type="entry name" value="EPIMERASE-RELATED"/>
    <property type="match status" value="1"/>
</dbReference>
<protein>
    <recommendedName>
        <fullName evidence="3">NAD(P)-binding domain-containing protein</fullName>
    </recommendedName>
</protein>
<dbReference type="OrthoDB" id="202470at2759"/>
<comment type="similarity">
    <text evidence="1">Belongs to the NAD(P)-dependent epimerase/dehydratase family.</text>
</comment>
<accession>A0A9P5H1S7</accession>
<name>A0A9P5H1S7_9HYPO</name>
<dbReference type="SUPFAM" id="SSF51735">
    <property type="entry name" value="NAD(P)-binding Rossmann-fold domains"/>
    <property type="match status" value="1"/>
</dbReference>
<gene>
    <name evidence="4" type="ORF">G7Z17_g9330</name>
</gene>
<evidence type="ECO:0000259" key="3">
    <source>
        <dbReference type="Pfam" id="PF16363"/>
    </source>
</evidence>
<dbReference type="Gene3D" id="3.90.25.10">
    <property type="entry name" value="UDP-galactose 4-epimerase, domain 1"/>
    <property type="match status" value="1"/>
</dbReference>
<dbReference type="AlphaFoldDB" id="A0A9P5H1S7"/>
<dbReference type="PRINTS" id="PR01713">
    <property type="entry name" value="NUCEPIMERASE"/>
</dbReference>
<dbReference type="InterPro" id="IPR036291">
    <property type="entry name" value="NAD(P)-bd_dom_sf"/>
</dbReference>
<dbReference type="Pfam" id="PF16363">
    <property type="entry name" value="GDP_Man_Dehyd"/>
    <property type="match status" value="1"/>
</dbReference>
<keyword evidence="2" id="KW-0520">NAD</keyword>
<proteinExistence type="inferred from homology"/>
<dbReference type="InterPro" id="IPR016040">
    <property type="entry name" value="NAD(P)-bd_dom"/>
</dbReference>
<keyword evidence="5" id="KW-1185">Reference proteome</keyword>
<dbReference type="Proteomes" id="UP000722485">
    <property type="component" value="Unassembled WGS sequence"/>
</dbReference>
<evidence type="ECO:0000313" key="5">
    <source>
        <dbReference type="Proteomes" id="UP000722485"/>
    </source>
</evidence>
<dbReference type="EMBL" id="JAANBB010000264">
    <property type="protein sequence ID" value="KAF7545234.1"/>
    <property type="molecule type" value="Genomic_DNA"/>
</dbReference>
<evidence type="ECO:0000313" key="4">
    <source>
        <dbReference type="EMBL" id="KAF7545234.1"/>
    </source>
</evidence>
<comment type="caution">
    <text evidence="4">The sequence shown here is derived from an EMBL/GenBank/DDBJ whole genome shotgun (WGS) entry which is preliminary data.</text>
</comment>
<sequence length="338" mass="38188">MPLTPPPERDGLSTPQRQVLVTGGAGFIGSHLVEQLLDEGGWRVVVVDNFDDFYQPEIKRSNLAAHHFNPNFTLHEVDVQQLDALREVFQQNNFSAIVHLASRAGVRPSLEKPAEYVETNLGGTLNMLQCAKEFGVKQFVFGSSSSVYGLNTKVPFSESDNIQNPISPYAVSKTACELMCHTYSHLYDIRCVCLRFFTVYGPRQRPDLAIHKFAKLIHSGKPIPVFGNGTTRRDYTYVDDIIQGVRAAIDFRDSDYETFNLGESQTIELRELIELLEEHIGRKAIIDRREPQPGDVPITFADVSKAKRLLGYSPRTKIDDGIPKFVEWFLQENSRDKV</sequence>
<dbReference type="Gene3D" id="3.40.50.720">
    <property type="entry name" value="NAD(P)-binding Rossmann-like Domain"/>
    <property type="match status" value="1"/>
</dbReference>
<reference evidence="4" key="1">
    <citation type="submission" date="2020-03" db="EMBL/GenBank/DDBJ databases">
        <title>Draft Genome Sequence of Cylindrodendrum hubeiense.</title>
        <authorList>
            <person name="Buettner E."/>
            <person name="Kellner H."/>
        </authorList>
    </citation>
    <scope>NUCLEOTIDE SEQUENCE</scope>
    <source>
        <strain evidence="4">IHI 201604</strain>
    </source>
</reference>